<dbReference type="SUPFAM" id="SSF55729">
    <property type="entry name" value="Acyl-CoA N-acyltransferases (Nat)"/>
    <property type="match status" value="1"/>
</dbReference>
<dbReference type="Pfam" id="PF00583">
    <property type="entry name" value="Acetyltransf_1"/>
    <property type="match status" value="1"/>
</dbReference>
<dbReference type="InterPro" id="IPR016181">
    <property type="entry name" value="Acyl_CoA_acyltransferase"/>
</dbReference>
<name>A0ABV9KFB6_9RHOB</name>
<dbReference type="EMBL" id="JBHSGI010000005">
    <property type="protein sequence ID" value="MFC4668782.1"/>
    <property type="molecule type" value="Genomic_DNA"/>
</dbReference>
<dbReference type="Gene3D" id="3.40.630.30">
    <property type="match status" value="1"/>
</dbReference>
<evidence type="ECO:0000313" key="3">
    <source>
        <dbReference type="Proteomes" id="UP001595973"/>
    </source>
</evidence>
<reference evidence="3" key="1">
    <citation type="journal article" date="2019" name="Int. J. Syst. Evol. Microbiol.">
        <title>The Global Catalogue of Microorganisms (GCM) 10K type strain sequencing project: providing services to taxonomists for standard genome sequencing and annotation.</title>
        <authorList>
            <consortium name="The Broad Institute Genomics Platform"/>
            <consortium name="The Broad Institute Genome Sequencing Center for Infectious Disease"/>
            <person name="Wu L."/>
            <person name="Ma J."/>
        </authorList>
    </citation>
    <scope>NUCLEOTIDE SEQUENCE [LARGE SCALE GENOMIC DNA]</scope>
    <source>
        <strain evidence="3">CGMCC 4.7283</strain>
    </source>
</reference>
<proteinExistence type="predicted"/>
<dbReference type="CDD" id="cd04301">
    <property type="entry name" value="NAT_SF"/>
    <property type="match status" value="1"/>
</dbReference>
<sequence>MSLRAFFDALDGTWPAASYRQLGPVTLREGQGGGSRVSAATIEGDWTPADLDAAEAAMRDMGQKPIFQLRPGQQTLDAALADRGYSVLDPVNLYTCPVDLLCDIPLPRVTVLAVWEPLALMLEIWAEGGIGPARIAIMERVKGPKTGLLGRHADKPAGCAFVAIHDGIAMVHAVEVLPHQRRSGMGRWFMRAAALWARDNGAHTLALMCTKANVAANGLYSSLNMEVVGEYHYRHLTSETTA</sequence>
<keyword evidence="3" id="KW-1185">Reference proteome</keyword>
<accession>A0ABV9KFB6</accession>
<dbReference type="RefSeq" id="WP_380717130.1">
    <property type="nucleotide sequence ID" value="NZ_JBHSGI010000005.1"/>
</dbReference>
<evidence type="ECO:0000259" key="1">
    <source>
        <dbReference type="PROSITE" id="PS51186"/>
    </source>
</evidence>
<dbReference type="PROSITE" id="PS51186">
    <property type="entry name" value="GNAT"/>
    <property type="match status" value="1"/>
</dbReference>
<evidence type="ECO:0000313" key="2">
    <source>
        <dbReference type="EMBL" id="MFC4668782.1"/>
    </source>
</evidence>
<feature type="domain" description="N-acetyltransferase" evidence="1">
    <location>
        <begin position="104"/>
        <end position="242"/>
    </location>
</feature>
<comment type="caution">
    <text evidence="2">The sequence shown here is derived from an EMBL/GenBank/DDBJ whole genome shotgun (WGS) entry which is preliminary data.</text>
</comment>
<organism evidence="2 3">
    <name type="scientific">Seohaeicola nanhaiensis</name>
    <dbReference type="NCBI Taxonomy" id="1387282"/>
    <lineage>
        <taxon>Bacteria</taxon>
        <taxon>Pseudomonadati</taxon>
        <taxon>Pseudomonadota</taxon>
        <taxon>Alphaproteobacteria</taxon>
        <taxon>Rhodobacterales</taxon>
        <taxon>Roseobacteraceae</taxon>
        <taxon>Seohaeicola</taxon>
    </lineage>
</organism>
<dbReference type="InterPro" id="IPR000182">
    <property type="entry name" value="GNAT_dom"/>
</dbReference>
<dbReference type="Proteomes" id="UP001595973">
    <property type="component" value="Unassembled WGS sequence"/>
</dbReference>
<gene>
    <name evidence="2" type="ORF">ACFO5X_09465</name>
</gene>
<protein>
    <submittedName>
        <fullName evidence="2">GNAT family N-acetyltransferase</fullName>
    </submittedName>
</protein>